<protein>
    <submittedName>
        <fullName evidence="2">Uncharacterized protein</fullName>
    </submittedName>
</protein>
<evidence type="ECO:0000256" key="1">
    <source>
        <dbReference type="SAM" id="MobiDB-lite"/>
    </source>
</evidence>
<feature type="region of interest" description="Disordered" evidence="1">
    <location>
        <begin position="1"/>
        <end position="22"/>
    </location>
</feature>
<feature type="region of interest" description="Disordered" evidence="1">
    <location>
        <begin position="55"/>
        <end position="99"/>
    </location>
</feature>
<evidence type="ECO:0000313" key="2">
    <source>
        <dbReference type="EMBL" id="GBN32885.1"/>
    </source>
</evidence>
<organism evidence="2 3">
    <name type="scientific">Araneus ventricosus</name>
    <name type="common">Orbweaver spider</name>
    <name type="synonym">Epeira ventricosa</name>
    <dbReference type="NCBI Taxonomy" id="182803"/>
    <lineage>
        <taxon>Eukaryota</taxon>
        <taxon>Metazoa</taxon>
        <taxon>Ecdysozoa</taxon>
        <taxon>Arthropoda</taxon>
        <taxon>Chelicerata</taxon>
        <taxon>Arachnida</taxon>
        <taxon>Araneae</taxon>
        <taxon>Araneomorphae</taxon>
        <taxon>Entelegynae</taxon>
        <taxon>Araneoidea</taxon>
        <taxon>Araneidae</taxon>
        <taxon>Araneus</taxon>
    </lineage>
</organism>
<accession>A0A4Y2N0P4</accession>
<gene>
    <name evidence="2" type="ORF">AVEN_178971_1</name>
</gene>
<evidence type="ECO:0000313" key="3">
    <source>
        <dbReference type="Proteomes" id="UP000499080"/>
    </source>
</evidence>
<reference evidence="2 3" key="1">
    <citation type="journal article" date="2019" name="Sci. Rep.">
        <title>Orb-weaving spider Araneus ventricosus genome elucidates the spidroin gene catalogue.</title>
        <authorList>
            <person name="Kono N."/>
            <person name="Nakamura H."/>
            <person name="Ohtoshi R."/>
            <person name="Moran D.A.P."/>
            <person name="Shinohara A."/>
            <person name="Yoshida Y."/>
            <person name="Fujiwara M."/>
            <person name="Mori M."/>
            <person name="Tomita M."/>
            <person name="Arakawa K."/>
        </authorList>
    </citation>
    <scope>NUCLEOTIDE SEQUENCE [LARGE SCALE GENOMIC DNA]</scope>
</reference>
<dbReference type="Proteomes" id="UP000499080">
    <property type="component" value="Unassembled WGS sequence"/>
</dbReference>
<name>A0A4Y2N0P4_ARAVE</name>
<proteinExistence type="predicted"/>
<comment type="caution">
    <text evidence="2">The sequence shown here is derived from an EMBL/GenBank/DDBJ whole genome shotgun (WGS) entry which is preliminary data.</text>
</comment>
<dbReference type="AlphaFoldDB" id="A0A4Y2N0P4"/>
<dbReference type="EMBL" id="BGPR01008306">
    <property type="protein sequence ID" value="GBN32885.1"/>
    <property type="molecule type" value="Genomic_DNA"/>
</dbReference>
<keyword evidence="3" id="KW-1185">Reference proteome</keyword>
<sequence length="201" mass="23060">MHEVLKKPRHKRQRHSEKDLYPHVYQLQDTRLLRKDTLLTPSSTPNKKIQLSQILQRETSSKQDKNQTQPEKIAQHHLNIPSLKDSKETSSHSPRNQEYPNIFAAYKELQLSKKQVINYLNKTQSRKITILQMFKSSKSRPLPAKSCLPISLLPSISKTAEQFHLSRLNDHLKENNIFIPEQFDLSSSSSSSCCSGSSSGV</sequence>